<proteinExistence type="predicted"/>
<organism evidence="2 3">
    <name type="scientific">Ooceraea biroi</name>
    <name type="common">Clonal raider ant</name>
    <name type="synonym">Cerapachys biroi</name>
    <dbReference type="NCBI Taxonomy" id="2015173"/>
    <lineage>
        <taxon>Eukaryota</taxon>
        <taxon>Metazoa</taxon>
        <taxon>Ecdysozoa</taxon>
        <taxon>Arthropoda</taxon>
        <taxon>Hexapoda</taxon>
        <taxon>Insecta</taxon>
        <taxon>Pterygota</taxon>
        <taxon>Neoptera</taxon>
        <taxon>Endopterygota</taxon>
        <taxon>Hymenoptera</taxon>
        <taxon>Apocrita</taxon>
        <taxon>Aculeata</taxon>
        <taxon>Formicoidea</taxon>
        <taxon>Formicidae</taxon>
        <taxon>Dorylinae</taxon>
        <taxon>Ooceraea</taxon>
    </lineage>
</organism>
<evidence type="ECO:0000256" key="1">
    <source>
        <dbReference type="SAM" id="SignalP"/>
    </source>
</evidence>
<keyword evidence="1" id="KW-0732">Signal</keyword>
<name>A0A026WYR4_OOCBI</name>
<dbReference type="Proteomes" id="UP000053097">
    <property type="component" value="Unassembled WGS sequence"/>
</dbReference>
<protein>
    <submittedName>
        <fullName evidence="2">Uncharacterized protein</fullName>
    </submittedName>
</protein>
<accession>A0A026WYR4</accession>
<dbReference type="EMBL" id="KK107078">
    <property type="protein sequence ID" value="EZA60284.1"/>
    <property type="molecule type" value="Genomic_DNA"/>
</dbReference>
<feature type="chain" id="PRO_5001541740" evidence="1">
    <location>
        <begin position="24"/>
        <end position="60"/>
    </location>
</feature>
<evidence type="ECO:0000313" key="3">
    <source>
        <dbReference type="Proteomes" id="UP000053097"/>
    </source>
</evidence>
<dbReference type="AlphaFoldDB" id="A0A026WYR4"/>
<keyword evidence="3" id="KW-1185">Reference proteome</keyword>
<feature type="signal peptide" evidence="1">
    <location>
        <begin position="1"/>
        <end position="23"/>
    </location>
</feature>
<evidence type="ECO:0000313" key="2">
    <source>
        <dbReference type="EMBL" id="EZA60284.1"/>
    </source>
</evidence>
<sequence length="60" mass="7130">MRITRVTWASIEWLLRVVLKTTACRTPRHSAEQHVSKLNEKEKLLRPLSNCHFLSRTEEE</sequence>
<gene>
    <name evidence="2" type="ORF">X777_13373</name>
</gene>
<reference evidence="2 3" key="1">
    <citation type="journal article" date="2014" name="Curr. Biol.">
        <title>The genome of the clonal raider ant Cerapachys biroi.</title>
        <authorList>
            <person name="Oxley P.R."/>
            <person name="Ji L."/>
            <person name="Fetter-Pruneda I."/>
            <person name="McKenzie S.K."/>
            <person name="Li C."/>
            <person name="Hu H."/>
            <person name="Zhang G."/>
            <person name="Kronauer D.J."/>
        </authorList>
    </citation>
    <scope>NUCLEOTIDE SEQUENCE [LARGE SCALE GENOMIC DNA]</scope>
</reference>